<evidence type="ECO:0000313" key="2">
    <source>
        <dbReference type="EMBL" id="KAL0482277.1"/>
    </source>
</evidence>
<gene>
    <name evidence="2" type="ORF">AKO1_013002</name>
</gene>
<dbReference type="AlphaFoldDB" id="A0AAW2YZ20"/>
<organism evidence="2 3">
    <name type="scientific">Acrasis kona</name>
    <dbReference type="NCBI Taxonomy" id="1008807"/>
    <lineage>
        <taxon>Eukaryota</taxon>
        <taxon>Discoba</taxon>
        <taxon>Heterolobosea</taxon>
        <taxon>Tetramitia</taxon>
        <taxon>Eutetramitia</taxon>
        <taxon>Acrasidae</taxon>
        <taxon>Acrasis</taxon>
    </lineage>
</organism>
<keyword evidence="1" id="KW-0472">Membrane</keyword>
<sequence>MKKGSGAVASKIEEITNDKDIKAPLHTLFIALKHRKQWFDRKHQSDNIIQITKFLSEFKPEQMVLDGPNEAYLAYIYESCKDELNQIRVAMPSSSSTSILETPNLFSVRYVPINVRWRDFKSVLTVLKYIGLGTLVLVLYYLALRYNKQTRRNLQKHRFSSSYKPRDNMPYMRWLN</sequence>
<keyword evidence="1" id="KW-1133">Transmembrane helix</keyword>
<evidence type="ECO:0000313" key="3">
    <source>
        <dbReference type="Proteomes" id="UP001431209"/>
    </source>
</evidence>
<comment type="caution">
    <text evidence="2">The sequence shown here is derived from an EMBL/GenBank/DDBJ whole genome shotgun (WGS) entry which is preliminary data.</text>
</comment>
<feature type="transmembrane region" description="Helical" evidence="1">
    <location>
        <begin position="126"/>
        <end position="144"/>
    </location>
</feature>
<reference evidence="2 3" key="1">
    <citation type="submission" date="2024-03" db="EMBL/GenBank/DDBJ databases">
        <title>The Acrasis kona genome and developmental transcriptomes reveal deep origins of eukaryotic multicellular pathways.</title>
        <authorList>
            <person name="Sheikh S."/>
            <person name="Fu C.-J."/>
            <person name="Brown M.W."/>
            <person name="Baldauf S.L."/>
        </authorList>
    </citation>
    <scope>NUCLEOTIDE SEQUENCE [LARGE SCALE GENOMIC DNA]</scope>
    <source>
        <strain evidence="2 3">ATCC MYA-3509</strain>
    </source>
</reference>
<protein>
    <submittedName>
        <fullName evidence="2">Uncharacterized protein</fullName>
    </submittedName>
</protein>
<accession>A0AAW2YZ20</accession>
<dbReference type="EMBL" id="JAOPGA020000837">
    <property type="protein sequence ID" value="KAL0482277.1"/>
    <property type="molecule type" value="Genomic_DNA"/>
</dbReference>
<keyword evidence="1" id="KW-0812">Transmembrane</keyword>
<proteinExistence type="predicted"/>
<evidence type="ECO:0000256" key="1">
    <source>
        <dbReference type="SAM" id="Phobius"/>
    </source>
</evidence>
<dbReference type="Proteomes" id="UP001431209">
    <property type="component" value="Unassembled WGS sequence"/>
</dbReference>
<keyword evidence="3" id="KW-1185">Reference proteome</keyword>
<name>A0AAW2YZ20_9EUKA</name>